<organism evidence="1 2">
    <name type="scientific">Lucilia cuprina</name>
    <name type="common">Green bottle fly</name>
    <name type="synonym">Australian sheep blowfly</name>
    <dbReference type="NCBI Taxonomy" id="7375"/>
    <lineage>
        <taxon>Eukaryota</taxon>
        <taxon>Metazoa</taxon>
        <taxon>Ecdysozoa</taxon>
        <taxon>Arthropoda</taxon>
        <taxon>Hexapoda</taxon>
        <taxon>Insecta</taxon>
        <taxon>Pterygota</taxon>
        <taxon>Neoptera</taxon>
        <taxon>Endopterygota</taxon>
        <taxon>Diptera</taxon>
        <taxon>Brachycera</taxon>
        <taxon>Muscomorpha</taxon>
        <taxon>Oestroidea</taxon>
        <taxon>Calliphoridae</taxon>
        <taxon>Luciliinae</taxon>
        <taxon>Lucilia</taxon>
    </lineage>
</organism>
<keyword evidence="2" id="KW-1185">Reference proteome</keyword>
<dbReference type="EMBL" id="JRES01001517">
    <property type="protein sequence ID" value="KNC22308.1"/>
    <property type="molecule type" value="Genomic_DNA"/>
</dbReference>
<comment type="caution">
    <text evidence="1">The sequence shown here is derived from an EMBL/GenBank/DDBJ whole genome shotgun (WGS) entry which is preliminary data.</text>
</comment>
<evidence type="ECO:0000313" key="1">
    <source>
        <dbReference type="EMBL" id="KNC22308.1"/>
    </source>
</evidence>
<gene>
    <name evidence="1" type="ORF">FF38_07297</name>
</gene>
<evidence type="ECO:0000313" key="2">
    <source>
        <dbReference type="Proteomes" id="UP000037069"/>
    </source>
</evidence>
<reference evidence="1 2" key="1">
    <citation type="journal article" date="2015" name="Nat. Commun.">
        <title>Lucilia cuprina genome unlocks parasitic fly biology to underpin future interventions.</title>
        <authorList>
            <person name="Anstead C.A."/>
            <person name="Korhonen P.K."/>
            <person name="Young N.D."/>
            <person name="Hall R.S."/>
            <person name="Jex A.R."/>
            <person name="Murali S.C."/>
            <person name="Hughes D.S."/>
            <person name="Lee S.F."/>
            <person name="Perry T."/>
            <person name="Stroehlein A.J."/>
            <person name="Ansell B.R."/>
            <person name="Breugelmans B."/>
            <person name="Hofmann A."/>
            <person name="Qu J."/>
            <person name="Dugan S."/>
            <person name="Lee S.L."/>
            <person name="Chao H."/>
            <person name="Dinh H."/>
            <person name="Han Y."/>
            <person name="Doddapaneni H.V."/>
            <person name="Worley K.C."/>
            <person name="Muzny D.M."/>
            <person name="Ioannidis P."/>
            <person name="Waterhouse R.M."/>
            <person name="Zdobnov E.M."/>
            <person name="James P.J."/>
            <person name="Bagnall N.H."/>
            <person name="Kotze A.C."/>
            <person name="Gibbs R.A."/>
            <person name="Richards S."/>
            <person name="Batterham P."/>
            <person name="Gasser R.B."/>
        </authorList>
    </citation>
    <scope>NUCLEOTIDE SEQUENCE [LARGE SCALE GENOMIC DNA]</scope>
    <source>
        <strain evidence="1 2">LS</strain>
        <tissue evidence="1">Full body</tissue>
    </source>
</reference>
<protein>
    <submittedName>
        <fullName evidence="1">Uncharacterized protein</fullName>
    </submittedName>
</protein>
<dbReference type="AlphaFoldDB" id="A0A0L0BQN8"/>
<dbReference type="Proteomes" id="UP000037069">
    <property type="component" value="Unassembled WGS sequence"/>
</dbReference>
<proteinExistence type="predicted"/>
<accession>A0A0L0BQN8</accession>
<sequence>MDDKNLTSTPLYNLEIVDDYTNSMEINDEIVGVPIKVGLSPLNNLEIDDDYTNSMEINDEFAGIPTRGEAVHHNRTTIEIFGDRTNSMEFDDDYHRQAHVKMVGHLGGQVTRGHNKWLSSQFRTVPSKCWDVFADIVDGVRCIVNGDVHVPNVVLINVTAANSIIDGVSVVYADVIVMKNLSTTATLETSTLSPSLTPNITT</sequence>
<name>A0A0L0BQN8_LUCCU</name>